<keyword evidence="2" id="KW-1133">Transmembrane helix</keyword>
<feature type="transmembrane region" description="Helical" evidence="2">
    <location>
        <begin position="55"/>
        <end position="76"/>
    </location>
</feature>
<comment type="caution">
    <text evidence="3">The sequence shown here is derived from an EMBL/GenBank/DDBJ whole genome shotgun (WGS) entry which is preliminary data.</text>
</comment>
<organism evidence="3 4">
    <name type="scientific">Muricaecibacterium torontonense</name>
    <dbReference type="NCBI Taxonomy" id="3032871"/>
    <lineage>
        <taxon>Bacteria</taxon>
        <taxon>Bacillati</taxon>
        <taxon>Actinomycetota</taxon>
        <taxon>Coriobacteriia</taxon>
        <taxon>Coriobacteriales</taxon>
        <taxon>Atopobiaceae</taxon>
        <taxon>Muricaecibacterium</taxon>
    </lineage>
</organism>
<dbReference type="Proteomes" id="UP000310263">
    <property type="component" value="Unassembled WGS sequence"/>
</dbReference>
<keyword evidence="2" id="KW-0812">Transmembrane</keyword>
<feature type="compositionally biased region" description="Basic and acidic residues" evidence="1">
    <location>
        <begin position="212"/>
        <end position="226"/>
    </location>
</feature>
<keyword evidence="2" id="KW-0472">Membrane</keyword>
<feature type="transmembrane region" description="Helical" evidence="2">
    <location>
        <begin position="112"/>
        <end position="132"/>
    </location>
</feature>
<dbReference type="RefSeq" id="WP_136012455.1">
    <property type="nucleotide sequence ID" value="NZ_SRYE01000002.1"/>
</dbReference>
<sequence length="234" mass="24224">MNAHLFSAAMGVLGAAAIVGSILCFVGGGLVLARAGENPLKILIPVYGPYRLAHAGRVVTLFWAIVLCVGATLFCWSLPTGDLQQLGILPLGLLWSLAVLVAVSVAECFHGSPALILVAIVAPPLALVLAGAGTKGYDPSVLPSIPARFWKLERRLSGPLGPLPLPETSAEVALPEELAGEAQVEELEVSGEGAAQPAYAMAVGTGSVAVAHPREGTRKTSRDSKRTKGTPRLR</sequence>
<dbReference type="EMBL" id="SRYE01000002">
    <property type="protein sequence ID" value="TGY62728.1"/>
    <property type="molecule type" value="Genomic_DNA"/>
</dbReference>
<keyword evidence="4" id="KW-1185">Reference proteome</keyword>
<name>A0A4S2F1E8_9ACTN</name>
<gene>
    <name evidence="3" type="ORF">E5334_04825</name>
</gene>
<accession>A0A4S2F1E8</accession>
<reference evidence="3 4" key="1">
    <citation type="submission" date="2019-04" db="EMBL/GenBank/DDBJ databases">
        <title>Microbes associate with the intestines of laboratory mice.</title>
        <authorList>
            <person name="Navarre W."/>
            <person name="Wong E."/>
            <person name="Huang K."/>
            <person name="Tropini C."/>
            <person name="Ng K."/>
            <person name="Yu B."/>
        </authorList>
    </citation>
    <scope>NUCLEOTIDE SEQUENCE [LARGE SCALE GENOMIC DNA]</scope>
    <source>
        <strain evidence="3 4">NM07_P-09</strain>
    </source>
</reference>
<dbReference type="AlphaFoldDB" id="A0A4S2F1E8"/>
<protein>
    <submittedName>
        <fullName evidence="3">Uncharacterized protein</fullName>
    </submittedName>
</protein>
<proteinExistence type="predicted"/>
<evidence type="ECO:0000256" key="2">
    <source>
        <dbReference type="SAM" id="Phobius"/>
    </source>
</evidence>
<evidence type="ECO:0000313" key="4">
    <source>
        <dbReference type="Proteomes" id="UP000310263"/>
    </source>
</evidence>
<feature type="transmembrane region" description="Helical" evidence="2">
    <location>
        <begin position="88"/>
        <end position="106"/>
    </location>
</feature>
<evidence type="ECO:0000313" key="3">
    <source>
        <dbReference type="EMBL" id="TGY62728.1"/>
    </source>
</evidence>
<feature type="region of interest" description="Disordered" evidence="1">
    <location>
        <begin position="209"/>
        <end position="234"/>
    </location>
</feature>
<feature type="transmembrane region" description="Helical" evidence="2">
    <location>
        <begin position="12"/>
        <end position="35"/>
    </location>
</feature>
<evidence type="ECO:0000256" key="1">
    <source>
        <dbReference type="SAM" id="MobiDB-lite"/>
    </source>
</evidence>